<dbReference type="InterPro" id="IPR003362">
    <property type="entry name" value="Bact_transf"/>
</dbReference>
<dbReference type="PANTHER" id="PTHR30576:SF0">
    <property type="entry name" value="UNDECAPRENYL-PHOSPHATE N-ACETYLGALACTOSAMINYL 1-PHOSPHATE TRANSFERASE-RELATED"/>
    <property type="match status" value="1"/>
</dbReference>
<evidence type="ECO:0000256" key="4">
    <source>
        <dbReference type="ARBA" id="ARBA00022692"/>
    </source>
</evidence>
<feature type="transmembrane region" description="Helical" evidence="8">
    <location>
        <begin position="63"/>
        <end position="85"/>
    </location>
</feature>
<dbReference type="GO" id="GO:0016780">
    <property type="term" value="F:phosphotransferase activity, for other substituted phosphate groups"/>
    <property type="evidence" value="ECO:0007669"/>
    <property type="project" value="TreeGrafter"/>
</dbReference>
<dbReference type="STRING" id="582402.Hbal_1963"/>
<keyword evidence="6 8" id="KW-0472">Membrane</keyword>
<evidence type="ECO:0000256" key="5">
    <source>
        <dbReference type="ARBA" id="ARBA00022989"/>
    </source>
</evidence>
<keyword evidence="3 10" id="KW-0808">Transferase</keyword>
<dbReference type="SUPFAM" id="SSF51735">
    <property type="entry name" value="NAD(P)-binding Rossmann-fold domains"/>
    <property type="match status" value="1"/>
</dbReference>
<feature type="transmembrane region" description="Helical" evidence="8">
    <location>
        <begin position="131"/>
        <end position="151"/>
    </location>
</feature>
<dbReference type="eggNOG" id="COG1086">
    <property type="taxonomic scope" value="Bacteria"/>
</dbReference>
<evidence type="ECO:0000259" key="9">
    <source>
        <dbReference type="Pfam" id="PF02397"/>
    </source>
</evidence>
<evidence type="ECO:0000256" key="3">
    <source>
        <dbReference type="ARBA" id="ARBA00022679"/>
    </source>
</evidence>
<keyword evidence="4 8" id="KW-0812">Transmembrane</keyword>
<evidence type="ECO:0000256" key="8">
    <source>
        <dbReference type="SAM" id="Phobius"/>
    </source>
</evidence>
<dbReference type="Pfam" id="PF13727">
    <property type="entry name" value="CoA_binding_3"/>
    <property type="match status" value="1"/>
</dbReference>
<keyword evidence="11" id="KW-1185">Reference proteome</keyword>
<comment type="subcellular location">
    <subcellularLocation>
        <location evidence="1">Membrane</location>
        <topology evidence="1">Multi-pass membrane protein</topology>
    </subcellularLocation>
</comment>
<evidence type="ECO:0000256" key="6">
    <source>
        <dbReference type="ARBA" id="ARBA00023136"/>
    </source>
</evidence>
<dbReference type="GO" id="GO:0000271">
    <property type="term" value="P:polysaccharide biosynthetic process"/>
    <property type="evidence" value="ECO:0007669"/>
    <property type="project" value="UniProtKB-KW"/>
</dbReference>
<sequence length="517" mass="58005">MFKFVMEIAGMSLDAMDPDNNASNDTYRIAKLRQHKSEKHKLHNTQPDQPAKRFPIDRSGLRFILRIFDFTAGFAIILIACHLLKIDLLSENLRTSLPYIAAPLFAFLGMRITGAYRFAFDEHPLTHIGRVLLGSSLGVALVHIISLVFNLGDDQLYQISAIVLCGYLGLHAHYAALLRSLTRSGALADNVVIVGATPAAFDLIEKNRKKREMNILGVFEDRLDRAPAAIADVPVIGKVDDLLEWDKLPDVDRIILTVTSTAQERVRTLIDRLRLLPQEVILMLDLDGFSPEKTSIANMVDTPAAYVSGAPKDVRRAAIKRGLDIVVASAMLILFLPFMMIIATLIKLDSQGSIFFRQRRHGFNNQIIRVWKFRTMHPDKAAEDGTKVIQTVSNDKRVTRIGAFLRRTSLDELPQLINILVGDMSLVGPRPHAVGMTTEEVEVHNIVAEYAHRHRMKPGLTGWAQINGSRGPVHTAELVKDRVRLDMEYMEKASFWFDLYVILMTAPCLLGDSKTQR</sequence>
<feature type="transmembrane region" description="Helical" evidence="8">
    <location>
        <begin position="97"/>
        <end position="119"/>
    </location>
</feature>
<dbReference type="PANTHER" id="PTHR30576">
    <property type="entry name" value="COLANIC BIOSYNTHESIS UDP-GLUCOSE LIPID CARRIER TRANSFERASE"/>
    <property type="match status" value="1"/>
</dbReference>
<evidence type="ECO:0000256" key="1">
    <source>
        <dbReference type="ARBA" id="ARBA00004141"/>
    </source>
</evidence>
<dbReference type="EMBL" id="CP001678">
    <property type="protein sequence ID" value="ACT59647.1"/>
    <property type="molecule type" value="Genomic_DNA"/>
</dbReference>
<dbReference type="InterPro" id="IPR036291">
    <property type="entry name" value="NAD(P)-bd_dom_sf"/>
</dbReference>
<feature type="transmembrane region" description="Helical" evidence="8">
    <location>
        <begin position="157"/>
        <end position="177"/>
    </location>
</feature>
<feature type="transmembrane region" description="Helical" evidence="8">
    <location>
        <begin position="325"/>
        <end position="346"/>
    </location>
</feature>
<gene>
    <name evidence="10" type="ordered locus">Hbal_1963</name>
</gene>
<keyword evidence="7" id="KW-0270">Exopolysaccharide synthesis</keyword>
<dbReference type="Gene3D" id="3.40.50.720">
    <property type="entry name" value="NAD(P)-binding Rossmann-like Domain"/>
    <property type="match status" value="1"/>
</dbReference>
<dbReference type="HOGENOM" id="CLU_024920_0_1_5"/>
<evidence type="ECO:0000256" key="2">
    <source>
        <dbReference type="ARBA" id="ARBA00006464"/>
    </source>
</evidence>
<dbReference type="KEGG" id="hba:Hbal_1963"/>
<organism evidence="10 11">
    <name type="scientific">Hirschia baltica (strain ATCC 49814 / DSM 5838 / IFAM 1418)</name>
    <dbReference type="NCBI Taxonomy" id="582402"/>
    <lineage>
        <taxon>Bacteria</taxon>
        <taxon>Pseudomonadati</taxon>
        <taxon>Pseudomonadota</taxon>
        <taxon>Alphaproteobacteria</taxon>
        <taxon>Hyphomonadales</taxon>
        <taxon>Hyphomonadaceae</taxon>
        <taxon>Hirschia</taxon>
    </lineage>
</organism>
<evidence type="ECO:0000313" key="10">
    <source>
        <dbReference type="EMBL" id="ACT59647.1"/>
    </source>
</evidence>
<accession>C6XKT0</accession>
<dbReference type="Proteomes" id="UP000002745">
    <property type="component" value="Chromosome"/>
</dbReference>
<dbReference type="InterPro" id="IPR017475">
    <property type="entry name" value="EPS_sugar_tfrase"/>
</dbReference>
<dbReference type="NCBIfam" id="TIGR03025">
    <property type="entry name" value="EPS_sugtrans"/>
    <property type="match status" value="1"/>
</dbReference>
<evidence type="ECO:0000313" key="11">
    <source>
        <dbReference type="Proteomes" id="UP000002745"/>
    </source>
</evidence>
<dbReference type="eggNOG" id="COG2148">
    <property type="taxonomic scope" value="Bacteria"/>
</dbReference>
<name>C6XKT0_HIRBI</name>
<dbReference type="Pfam" id="PF02397">
    <property type="entry name" value="Bac_transf"/>
    <property type="match status" value="1"/>
</dbReference>
<keyword evidence="5 8" id="KW-1133">Transmembrane helix</keyword>
<proteinExistence type="inferred from homology"/>
<reference evidence="11" key="1">
    <citation type="journal article" date="2011" name="J. Bacteriol.">
        <title>Genome sequences of eight morphologically diverse alphaproteobacteria.</title>
        <authorList>
            <consortium name="US DOE Joint Genome Institute"/>
            <person name="Brown P.J."/>
            <person name="Kysela D.T."/>
            <person name="Buechlein A."/>
            <person name="Hemmerich C."/>
            <person name="Brun Y.V."/>
        </authorList>
    </citation>
    <scope>NUCLEOTIDE SEQUENCE [LARGE SCALE GENOMIC DNA]</scope>
    <source>
        <strain evidence="11">ATCC 49814 / DSM 5838 / IFAM 1418</strain>
    </source>
</reference>
<feature type="domain" description="Bacterial sugar transferase" evidence="9">
    <location>
        <begin position="320"/>
        <end position="509"/>
    </location>
</feature>
<evidence type="ECO:0000256" key="7">
    <source>
        <dbReference type="ARBA" id="ARBA00023169"/>
    </source>
</evidence>
<dbReference type="GO" id="GO:0016020">
    <property type="term" value="C:membrane"/>
    <property type="evidence" value="ECO:0007669"/>
    <property type="project" value="UniProtKB-SubCell"/>
</dbReference>
<comment type="similarity">
    <text evidence="2">Belongs to the bacterial sugar transferase family.</text>
</comment>
<dbReference type="AlphaFoldDB" id="C6XKT0"/>
<protein>
    <submittedName>
        <fullName evidence="10">Exopolysaccharide biosynthesis polyprenyl glycosylphosphotransferase</fullName>
    </submittedName>
</protein>